<dbReference type="InterPro" id="IPR050593">
    <property type="entry name" value="LovG"/>
</dbReference>
<accession>A0AAJ0FMC2</accession>
<dbReference type="Gene3D" id="3.40.50.1820">
    <property type="entry name" value="alpha/beta hydrolase"/>
    <property type="match status" value="1"/>
</dbReference>
<dbReference type="InterPro" id="IPR005645">
    <property type="entry name" value="FSH-like_dom"/>
</dbReference>
<evidence type="ECO:0000259" key="3">
    <source>
        <dbReference type="Pfam" id="PF03959"/>
    </source>
</evidence>
<dbReference type="EMBL" id="MU839013">
    <property type="protein sequence ID" value="KAK1765990.1"/>
    <property type="molecule type" value="Genomic_DNA"/>
</dbReference>
<dbReference type="PANTHER" id="PTHR48070">
    <property type="entry name" value="ESTERASE OVCA2"/>
    <property type="match status" value="1"/>
</dbReference>
<keyword evidence="2" id="KW-0378">Hydrolase</keyword>
<evidence type="ECO:0000256" key="1">
    <source>
        <dbReference type="ARBA" id="ARBA00005863"/>
    </source>
</evidence>
<evidence type="ECO:0000313" key="5">
    <source>
        <dbReference type="Proteomes" id="UP001244011"/>
    </source>
</evidence>
<dbReference type="Proteomes" id="UP001244011">
    <property type="component" value="Unassembled WGS sequence"/>
</dbReference>
<dbReference type="RefSeq" id="XP_060282203.1">
    <property type="nucleotide sequence ID" value="XM_060428339.1"/>
</dbReference>
<evidence type="ECO:0000256" key="2">
    <source>
        <dbReference type="ARBA" id="ARBA00022801"/>
    </source>
</evidence>
<name>A0AAJ0FMC2_9PEZI</name>
<reference evidence="4" key="1">
    <citation type="submission" date="2023-06" db="EMBL/GenBank/DDBJ databases">
        <title>Genome-scale phylogeny and comparative genomics of the fungal order Sordariales.</title>
        <authorList>
            <consortium name="Lawrence Berkeley National Laboratory"/>
            <person name="Hensen N."/>
            <person name="Bonometti L."/>
            <person name="Westerberg I."/>
            <person name="Brannstrom I.O."/>
            <person name="Guillou S."/>
            <person name="Cros-Aarteil S."/>
            <person name="Calhoun S."/>
            <person name="Haridas S."/>
            <person name="Kuo A."/>
            <person name="Mondo S."/>
            <person name="Pangilinan J."/>
            <person name="Riley R."/>
            <person name="Labutti K."/>
            <person name="Andreopoulos B."/>
            <person name="Lipzen A."/>
            <person name="Chen C."/>
            <person name="Yanf M."/>
            <person name="Daum C."/>
            <person name="Ng V."/>
            <person name="Clum A."/>
            <person name="Steindorff A."/>
            <person name="Ohm R."/>
            <person name="Martin F."/>
            <person name="Silar P."/>
            <person name="Natvig D."/>
            <person name="Lalanne C."/>
            <person name="Gautier V."/>
            <person name="Ament-Velasquez S.L."/>
            <person name="Kruys A."/>
            <person name="Hutchinson M.I."/>
            <person name="Powell A.J."/>
            <person name="Barry K."/>
            <person name="Miller A.N."/>
            <person name="Grigoriev I.V."/>
            <person name="Debuchy R."/>
            <person name="Gladieux P."/>
            <person name="Thoren M.H."/>
            <person name="Johannesson H."/>
        </authorList>
    </citation>
    <scope>NUCLEOTIDE SEQUENCE</scope>
    <source>
        <strain evidence="4">8032-3</strain>
    </source>
</reference>
<dbReference type="AlphaFoldDB" id="A0AAJ0FMC2"/>
<comment type="similarity">
    <text evidence="1">Belongs to the LovG family.</text>
</comment>
<dbReference type="InterPro" id="IPR029058">
    <property type="entry name" value="AB_hydrolase_fold"/>
</dbReference>
<dbReference type="PANTHER" id="PTHR48070:SF3">
    <property type="entry name" value="ESTERASE DBAE-RELATED"/>
    <property type="match status" value="1"/>
</dbReference>
<dbReference type="SUPFAM" id="SSF53474">
    <property type="entry name" value="alpha/beta-Hydrolases"/>
    <property type="match status" value="1"/>
</dbReference>
<dbReference type="GeneID" id="85311526"/>
<evidence type="ECO:0000313" key="4">
    <source>
        <dbReference type="EMBL" id="KAK1765990.1"/>
    </source>
</evidence>
<sequence>MEGDDAVGGTGEWVALLGFSQGAKLAASLLLMLQRRAAKGESFRFGVLMAGRAPLIALEPGVVAWPPGSGEEWKDGGGGGDGGGAATPLLRVPTIHVHGMRDPGLEMHVELLRLCCERGSARLVEWDGEHRLPIKTKDVLPVVEQILAVAKETGVLV</sequence>
<dbReference type="Pfam" id="PF03959">
    <property type="entry name" value="FSH1"/>
    <property type="match status" value="1"/>
</dbReference>
<proteinExistence type="inferred from homology"/>
<dbReference type="GO" id="GO:0005737">
    <property type="term" value="C:cytoplasm"/>
    <property type="evidence" value="ECO:0007669"/>
    <property type="project" value="TreeGrafter"/>
</dbReference>
<protein>
    <recommendedName>
        <fullName evidence="3">Serine hydrolase domain-containing protein</fullName>
    </recommendedName>
</protein>
<keyword evidence="5" id="KW-1185">Reference proteome</keyword>
<gene>
    <name evidence="4" type="ORF">QBC33DRAFT_543125</name>
</gene>
<comment type="caution">
    <text evidence="4">The sequence shown here is derived from an EMBL/GenBank/DDBJ whole genome shotgun (WGS) entry which is preliminary data.</text>
</comment>
<dbReference type="GO" id="GO:0016787">
    <property type="term" value="F:hydrolase activity"/>
    <property type="evidence" value="ECO:0007669"/>
    <property type="project" value="UniProtKB-KW"/>
</dbReference>
<organism evidence="4 5">
    <name type="scientific">Phialemonium atrogriseum</name>
    <dbReference type="NCBI Taxonomy" id="1093897"/>
    <lineage>
        <taxon>Eukaryota</taxon>
        <taxon>Fungi</taxon>
        <taxon>Dikarya</taxon>
        <taxon>Ascomycota</taxon>
        <taxon>Pezizomycotina</taxon>
        <taxon>Sordariomycetes</taxon>
        <taxon>Sordariomycetidae</taxon>
        <taxon>Cephalothecales</taxon>
        <taxon>Cephalothecaceae</taxon>
        <taxon>Phialemonium</taxon>
    </lineage>
</organism>
<dbReference type="GO" id="GO:0044550">
    <property type="term" value="P:secondary metabolite biosynthetic process"/>
    <property type="evidence" value="ECO:0007669"/>
    <property type="project" value="TreeGrafter"/>
</dbReference>
<feature type="domain" description="Serine hydrolase" evidence="3">
    <location>
        <begin position="10"/>
        <end position="138"/>
    </location>
</feature>
<dbReference type="GO" id="GO:0005634">
    <property type="term" value="C:nucleus"/>
    <property type="evidence" value="ECO:0007669"/>
    <property type="project" value="TreeGrafter"/>
</dbReference>